<keyword evidence="1" id="KW-0732">Signal</keyword>
<comment type="caution">
    <text evidence="3">The sequence shown here is derived from an EMBL/GenBank/DDBJ whole genome shotgun (WGS) entry which is preliminary data.</text>
</comment>
<sequence>MNRRMPFSLCLLSLCFFPLMAAENWPHWRGPGHNGLAAAKALPTTWGDEHVLWKTALPGPAPSTPIVWKDRIYLTSTAGNDLLLTALDLNGAILWQKKVSEGNRDYRQGESNHAAPSPTTDGERIYTFFGTGILAAFDMKGNEQWRVDTQKRYGTFGIYFGISNSPLIDDKRLYLPLLHDNAQDVIAFDKKTGAELWRVKRPSQARQESRHSYASPLFLGEGAQRQLIIHGSDVVSGHNLENGKELWRSGGLQKAEYNPFYRFVTTPAASGDLLIVPSAKRGPVLALKPLQARGDITGKAEYLIWKRDKGTPDVPSPVIHEGLVYLCDEQGILTCIDAVSGEVYYQERTHTQRHRGSPVIADGRLYLTAMDGVISVVQTGKEFKLLAQNRLETPISASPAFAGNMMLLRTEKALWAVGQK</sequence>
<dbReference type="Pfam" id="PF13360">
    <property type="entry name" value="PQQ_2"/>
    <property type="match status" value="2"/>
</dbReference>
<organism evidence="3 4">
    <name type="scientific">Acanthopleuribacter pedis</name>
    <dbReference type="NCBI Taxonomy" id="442870"/>
    <lineage>
        <taxon>Bacteria</taxon>
        <taxon>Pseudomonadati</taxon>
        <taxon>Acidobacteriota</taxon>
        <taxon>Holophagae</taxon>
        <taxon>Acanthopleuribacterales</taxon>
        <taxon>Acanthopleuribacteraceae</taxon>
        <taxon>Acanthopleuribacter</taxon>
    </lineage>
</organism>
<dbReference type="InterPro" id="IPR011047">
    <property type="entry name" value="Quinoprotein_ADH-like_sf"/>
</dbReference>
<evidence type="ECO:0000259" key="2">
    <source>
        <dbReference type="Pfam" id="PF13360"/>
    </source>
</evidence>
<reference evidence="3" key="1">
    <citation type="submission" date="2021-03" db="EMBL/GenBank/DDBJ databases">
        <authorList>
            <person name="Wang G."/>
        </authorList>
    </citation>
    <scope>NUCLEOTIDE SEQUENCE</scope>
    <source>
        <strain evidence="3">KCTC 12899</strain>
    </source>
</reference>
<dbReference type="InterPro" id="IPR002372">
    <property type="entry name" value="PQQ_rpt_dom"/>
</dbReference>
<gene>
    <name evidence="3" type="ORF">J3U88_17385</name>
</gene>
<proteinExistence type="predicted"/>
<feature type="domain" description="Pyrrolo-quinoline quinone repeat" evidence="2">
    <location>
        <begin position="50"/>
        <end position="148"/>
    </location>
</feature>
<evidence type="ECO:0000313" key="3">
    <source>
        <dbReference type="EMBL" id="MBO1320252.1"/>
    </source>
</evidence>
<evidence type="ECO:0000256" key="1">
    <source>
        <dbReference type="SAM" id="SignalP"/>
    </source>
</evidence>
<dbReference type="SMART" id="SM00564">
    <property type="entry name" value="PQQ"/>
    <property type="match status" value="4"/>
</dbReference>
<protein>
    <submittedName>
        <fullName evidence="3">PQQ-binding-like beta-propeller repeat protein</fullName>
    </submittedName>
</protein>
<feature type="domain" description="Pyrrolo-quinoline quinone repeat" evidence="2">
    <location>
        <begin position="234"/>
        <end position="377"/>
    </location>
</feature>
<dbReference type="Gene3D" id="2.40.10.480">
    <property type="match status" value="1"/>
</dbReference>
<dbReference type="InterPro" id="IPR015943">
    <property type="entry name" value="WD40/YVTN_repeat-like_dom_sf"/>
</dbReference>
<dbReference type="Gene3D" id="2.130.10.10">
    <property type="entry name" value="YVTN repeat-like/Quinoprotein amine dehydrogenase"/>
    <property type="match status" value="1"/>
</dbReference>
<dbReference type="PANTHER" id="PTHR34512">
    <property type="entry name" value="CELL SURFACE PROTEIN"/>
    <property type="match status" value="1"/>
</dbReference>
<dbReference type="PANTHER" id="PTHR34512:SF30">
    <property type="entry name" value="OUTER MEMBRANE PROTEIN ASSEMBLY FACTOR BAMB"/>
    <property type="match status" value="1"/>
</dbReference>
<feature type="chain" id="PRO_5035317067" evidence="1">
    <location>
        <begin position="22"/>
        <end position="420"/>
    </location>
</feature>
<accession>A0A8J7U446</accession>
<feature type="signal peptide" evidence="1">
    <location>
        <begin position="1"/>
        <end position="21"/>
    </location>
</feature>
<dbReference type="Proteomes" id="UP000664417">
    <property type="component" value="Unassembled WGS sequence"/>
</dbReference>
<dbReference type="SUPFAM" id="SSF50998">
    <property type="entry name" value="Quinoprotein alcohol dehydrogenase-like"/>
    <property type="match status" value="1"/>
</dbReference>
<evidence type="ECO:0000313" key="4">
    <source>
        <dbReference type="Proteomes" id="UP000664417"/>
    </source>
</evidence>
<dbReference type="InterPro" id="IPR018391">
    <property type="entry name" value="PQQ_b-propeller_rpt"/>
</dbReference>
<keyword evidence="4" id="KW-1185">Reference proteome</keyword>
<dbReference type="AlphaFoldDB" id="A0A8J7U446"/>
<name>A0A8J7U446_9BACT</name>
<dbReference type="EMBL" id="JAFREP010000016">
    <property type="protein sequence ID" value="MBO1320252.1"/>
    <property type="molecule type" value="Genomic_DNA"/>
</dbReference>
<dbReference type="RefSeq" id="WP_207860206.1">
    <property type="nucleotide sequence ID" value="NZ_JAFREP010000016.1"/>
</dbReference>